<comment type="similarity">
    <text evidence="1">Belongs to the WD repeat RBAP46/RBAP48/MSI1 family.</text>
</comment>
<proteinExistence type="inferred from homology"/>
<dbReference type="AlphaFoldDB" id="A0AAV5DU45"/>
<dbReference type="InterPro" id="IPR015943">
    <property type="entry name" value="WD40/YVTN_repeat-like_dom_sf"/>
</dbReference>
<name>A0AAV5DU45_ELECO</name>
<reference evidence="5" key="2">
    <citation type="submission" date="2021-12" db="EMBL/GenBank/DDBJ databases">
        <title>Resequencing data analysis of finger millet.</title>
        <authorList>
            <person name="Hatakeyama M."/>
            <person name="Aluri S."/>
            <person name="Balachadran M.T."/>
            <person name="Sivarajan S.R."/>
            <person name="Poveda L."/>
            <person name="Shimizu-Inatsugi R."/>
            <person name="Schlapbach R."/>
            <person name="Sreeman S.M."/>
            <person name="Shimizu K.K."/>
        </authorList>
    </citation>
    <scope>NUCLEOTIDE SEQUENCE</scope>
</reference>
<keyword evidence="6" id="KW-1185">Reference proteome</keyword>
<evidence type="ECO:0000313" key="5">
    <source>
        <dbReference type="EMBL" id="GJN13435.1"/>
    </source>
</evidence>
<dbReference type="Pfam" id="PF12265">
    <property type="entry name" value="CAF1C_H4-bd"/>
    <property type="match status" value="1"/>
</dbReference>
<evidence type="ECO:0000256" key="2">
    <source>
        <dbReference type="ARBA" id="ARBA00022574"/>
    </source>
</evidence>
<evidence type="ECO:0000256" key="1">
    <source>
        <dbReference type="ARBA" id="ARBA00009341"/>
    </source>
</evidence>
<sequence length="82" mass="9279">MAGGSSPASPPRATVAMEEEEYQNWRKNTLVLYDMVISHPLEWSSLTVQWLPSESRTRSHQLVIGTHTSDESPDHLMLLDVM</sequence>
<keyword evidence="3" id="KW-0677">Repeat</keyword>
<comment type="caution">
    <text evidence="5">The sequence shown here is derived from an EMBL/GenBank/DDBJ whole genome shotgun (WGS) entry which is preliminary data.</text>
</comment>
<gene>
    <name evidence="5" type="primary">gb00138</name>
    <name evidence="5" type="ORF">PR202_gb00138</name>
</gene>
<dbReference type="InterPro" id="IPR022052">
    <property type="entry name" value="Histone-bd_RBBP4-like_N"/>
</dbReference>
<protein>
    <recommendedName>
        <fullName evidence="4">Histone-binding protein RBBP4-like N-terminal domain-containing protein</fullName>
    </recommendedName>
</protein>
<evidence type="ECO:0000259" key="4">
    <source>
        <dbReference type="Pfam" id="PF12265"/>
    </source>
</evidence>
<dbReference type="EMBL" id="BQKI01000071">
    <property type="protein sequence ID" value="GJN13435.1"/>
    <property type="molecule type" value="Genomic_DNA"/>
</dbReference>
<keyword evidence="2" id="KW-0853">WD repeat</keyword>
<evidence type="ECO:0000313" key="6">
    <source>
        <dbReference type="Proteomes" id="UP001054889"/>
    </source>
</evidence>
<accession>A0AAV5DU45</accession>
<feature type="domain" description="Histone-binding protein RBBP4-like N-terminal" evidence="4">
    <location>
        <begin position="20"/>
        <end position="81"/>
    </location>
</feature>
<dbReference type="InterPro" id="IPR050459">
    <property type="entry name" value="WD_repeat_RBAP46/RBAP48/MSI1"/>
</dbReference>
<organism evidence="5 6">
    <name type="scientific">Eleusine coracana subsp. coracana</name>
    <dbReference type="NCBI Taxonomy" id="191504"/>
    <lineage>
        <taxon>Eukaryota</taxon>
        <taxon>Viridiplantae</taxon>
        <taxon>Streptophyta</taxon>
        <taxon>Embryophyta</taxon>
        <taxon>Tracheophyta</taxon>
        <taxon>Spermatophyta</taxon>
        <taxon>Magnoliopsida</taxon>
        <taxon>Liliopsida</taxon>
        <taxon>Poales</taxon>
        <taxon>Poaceae</taxon>
        <taxon>PACMAD clade</taxon>
        <taxon>Chloridoideae</taxon>
        <taxon>Cynodonteae</taxon>
        <taxon>Eleusininae</taxon>
        <taxon>Eleusine</taxon>
    </lineage>
</organism>
<dbReference type="Proteomes" id="UP001054889">
    <property type="component" value="Unassembled WGS sequence"/>
</dbReference>
<reference evidence="5" key="1">
    <citation type="journal article" date="2018" name="DNA Res.">
        <title>Multiple hybrid de novo genome assembly of finger millet, an orphan allotetraploid crop.</title>
        <authorList>
            <person name="Hatakeyama M."/>
            <person name="Aluri S."/>
            <person name="Balachadran M.T."/>
            <person name="Sivarajan S.R."/>
            <person name="Patrignani A."/>
            <person name="Gruter S."/>
            <person name="Poveda L."/>
            <person name="Shimizu-Inatsugi R."/>
            <person name="Baeten J."/>
            <person name="Francoijs K.J."/>
            <person name="Nataraja K.N."/>
            <person name="Reddy Y.A.N."/>
            <person name="Phadnis S."/>
            <person name="Ravikumar R.L."/>
            <person name="Schlapbach R."/>
            <person name="Sreeman S.M."/>
            <person name="Shimizu K.K."/>
        </authorList>
    </citation>
    <scope>NUCLEOTIDE SEQUENCE</scope>
</reference>
<dbReference type="Gene3D" id="2.130.10.10">
    <property type="entry name" value="YVTN repeat-like/Quinoprotein amine dehydrogenase"/>
    <property type="match status" value="1"/>
</dbReference>
<dbReference type="PANTHER" id="PTHR22850">
    <property type="entry name" value="WD40 REPEAT FAMILY"/>
    <property type="match status" value="1"/>
</dbReference>
<evidence type="ECO:0000256" key="3">
    <source>
        <dbReference type="ARBA" id="ARBA00022737"/>
    </source>
</evidence>